<proteinExistence type="predicted"/>
<sequence>MRNLKLEIEAIQISIYCDIIIHILKKHKELSISKLLVFSYLIKKERFIPSKVYNGNNTQDIVCKCISLLAGDYDEYCNSIQYIIKAIHLLITDKVLQLRNNHLHCKTDIKVKKTLYDENIFMEKAIEASKNMTDRQFLKEVMYNV</sequence>
<dbReference type="STRING" id="393762.SAMN05660472_02878"/>
<reference evidence="1 2" key="1">
    <citation type="submission" date="2016-10" db="EMBL/GenBank/DDBJ databases">
        <authorList>
            <person name="de Groot N.N."/>
        </authorList>
    </citation>
    <scope>NUCLEOTIDE SEQUENCE [LARGE SCALE GENOMIC DNA]</scope>
    <source>
        <strain evidence="1 2">DSM 18346</strain>
    </source>
</reference>
<keyword evidence="2" id="KW-1185">Reference proteome</keyword>
<gene>
    <name evidence="1" type="ORF">SAMN05660472_02878</name>
</gene>
<dbReference type="Proteomes" id="UP000198718">
    <property type="component" value="Unassembled WGS sequence"/>
</dbReference>
<protein>
    <submittedName>
        <fullName evidence="1">Uncharacterized protein</fullName>
    </submittedName>
</protein>
<dbReference type="OrthoDB" id="2989013at2"/>
<name>A0A1G9IIT3_9FIRM</name>
<dbReference type="EMBL" id="FNFP01000011">
    <property type="protein sequence ID" value="SDL24813.1"/>
    <property type="molecule type" value="Genomic_DNA"/>
</dbReference>
<evidence type="ECO:0000313" key="1">
    <source>
        <dbReference type="EMBL" id="SDL24813.1"/>
    </source>
</evidence>
<dbReference type="RefSeq" id="WP_090554851.1">
    <property type="nucleotide sequence ID" value="NZ_FNFP01000011.1"/>
</dbReference>
<evidence type="ECO:0000313" key="2">
    <source>
        <dbReference type="Proteomes" id="UP000198718"/>
    </source>
</evidence>
<organism evidence="1 2">
    <name type="scientific">Natronincola ferrireducens</name>
    <dbReference type="NCBI Taxonomy" id="393762"/>
    <lineage>
        <taxon>Bacteria</taxon>
        <taxon>Bacillati</taxon>
        <taxon>Bacillota</taxon>
        <taxon>Clostridia</taxon>
        <taxon>Peptostreptococcales</taxon>
        <taxon>Natronincolaceae</taxon>
        <taxon>Natronincola</taxon>
    </lineage>
</organism>
<accession>A0A1G9IIT3</accession>
<dbReference type="AlphaFoldDB" id="A0A1G9IIT3"/>